<dbReference type="OrthoDB" id="5298483at2"/>
<dbReference type="Proteomes" id="UP000185657">
    <property type="component" value="Unassembled WGS sequence"/>
</dbReference>
<keyword evidence="4" id="KW-1185">Reference proteome</keyword>
<sequence>MRLKHVPASTGIQWVKQGVQTFFRQPFAISGLFFMFMAALSLMSIVPFLGSMVAIAITPAATLGLMAASRDASRGVFPMPSTLITAFRKDPKSTRAMLILGGIYVASLLLLVTVAMLLGPTLPDDVAETGLTPEVISTIFNSPGLWLSLLLYIPVLMMFWHAPALVHWHGVTPVKSLFFSLLACWTNKGAMVMYSLAWFGLLMISVFVVTMISRAIGGAAMGFAVYPLMLVMASVFYASLFFTYKDSFEFDTDLDAVID</sequence>
<gene>
    <name evidence="2" type="ORF">LPB072_14420</name>
    <name evidence="3" type="ORF">LPB72_01395</name>
</gene>
<feature type="transmembrane region" description="Helical" evidence="1">
    <location>
        <begin position="48"/>
        <end position="68"/>
    </location>
</feature>
<keyword evidence="1" id="KW-1133">Transmembrane helix</keyword>
<evidence type="ECO:0000256" key="1">
    <source>
        <dbReference type="SAM" id="Phobius"/>
    </source>
</evidence>
<dbReference type="KEGG" id="hyl:LPB072_14420"/>
<keyword evidence="1" id="KW-0472">Membrane</keyword>
<feature type="transmembrane region" description="Helical" evidence="1">
    <location>
        <begin position="97"/>
        <end position="119"/>
    </location>
</feature>
<feature type="transmembrane region" description="Helical" evidence="1">
    <location>
        <begin position="21"/>
        <end position="42"/>
    </location>
</feature>
<dbReference type="InterPro" id="IPR047798">
    <property type="entry name" value="BPSS1780-like"/>
</dbReference>
<dbReference type="NCBIfam" id="NF041043">
    <property type="entry name" value="BPSS1780_fam"/>
    <property type="match status" value="1"/>
</dbReference>
<organism evidence="2 5">
    <name type="scientific">Hydrogenophaga crassostreae</name>
    <dbReference type="NCBI Taxonomy" id="1763535"/>
    <lineage>
        <taxon>Bacteria</taxon>
        <taxon>Pseudomonadati</taxon>
        <taxon>Pseudomonadota</taxon>
        <taxon>Betaproteobacteria</taxon>
        <taxon>Burkholderiales</taxon>
        <taxon>Comamonadaceae</taxon>
        <taxon>Hydrogenophaga</taxon>
    </lineage>
</organism>
<evidence type="ECO:0008006" key="6">
    <source>
        <dbReference type="Google" id="ProtNLM"/>
    </source>
</evidence>
<dbReference type="AlphaFoldDB" id="A0A170AKL6"/>
<feature type="transmembrane region" description="Helical" evidence="1">
    <location>
        <begin position="191"/>
        <end position="212"/>
    </location>
</feature>
<feature type="transmembrane region" description="Helical" evidence="1">
    <location>
        <begin position="224"/>
        <end position="244"/>
    </location>
</feature>
<evidence type="ECO:0000313" key="5">
    <source>
        <dbReference type="Proteomes" id="UP000185680"/>
    </source>
</evidence>
<dbReference type="STRING" id="1763535.LPB072_14420"/>
<protein>
    <recommendedName>
        <fullName evidence="6">Transmembrane protein</fullName>
    </recommendedName>
</protein>
<keyword evidence="1" id="KW-0812">Transmembrane</keyword>
<proteinExistence type="predicted"/>
<reference evidence="2 5" key="2">
    <citation type="submission" date="2016-10" db="EMBL/GenBank/DDBJ databases">
        <title>Hydorgenophaga sp. LPB0072 isolated from gastropod.</title>
        <authorList>
            <person name="Kim E."/>
            <person name="Yi H."/>
        </authorList>
    </citation>
    <scope>NUCLEOTIDE SEQUENCE [LARGE SCALE GENOMIC DNA]</scope>
    <source>
        <strain evidence="2 5">LPB0072</strain>
    </source>
</reference>
<dbReference type="EMBL" id="LVWD01000001">
    <property type="protein sequence ID" value="OAD44180.1"/>
    <property type="molecule type" value="Genomic_DNA"/>
</dbReference>
<evidence type="ECO:0000313" key="4">
    <source>
        <dbReference type="Proteomes" id="UP000185657"/>
    </source>
</evidence>
<feature type="transmembrane region" description="Helical" evidence="1">
    <location>
        <begin position="166"/>
        <end position="185"/>
    </location>
</feature>
<dbReference type="EMBL" id="CP017476">
    <property type="protein sequence ID" value="AOW13858.1"/>
    <property type="molecule type" value="Genomic_DNA"/>
</dbReference>
<feature type="transmembrane region" description="Helical" evidence="1">
    <location>
        <begin position="139"/>
        <end position="159"/>
    </location>
</feature>
<reference evidence="3 4" key="1">
    <citation type="submission" date="2016-02" db="EMBL/GenBank/DDBJ databases">
        <title>Draft genome sequence of Hydrogenophaga sp. LPB0072.</title>
        <authorList>
            <person name="Shin S.-K."/>
            <person name="Yi H."/>
        </authorList>
    </citation>
    <scope>NUCLEOTIDE SEQUENCE [LARGE SCALE GENOMIC DNA]</scope>
    <source>
        <strain evidence="3 4">LPB0072</strain>
    </source>
</reference>
<evidence type="ECO:0000313" key="2">
    <source>
        <dbReference type="EMBL" id="AOW13858.1"/>
    </source>
</evidence>
<accession>A0A170AKL6</accession>
<dbReference type="RefSeq" id="WP_066084489.1">
    <property type="nucleotide sequence ID" value="NZ_CP017476.1"/>
</dbReference>
<evidence type="ECO:0000313" key="3">
    <source>
        <dbReference type="EMBL" id="OAD44180.1"/>
    </source>
</evidence>
<dbReference type="Proteomes" id="UP000185680">
    <property type="component" value="Chromosome"/>
</dbReference>
<name>A0A170AKL6_9BURK</name>